<gene>
    <name evidence="1" type="primary">Acey_s0037.g3363</name>
    <name evidence="1" type="ORF">Y032_0037g3363</name>
</gene>
<keyword evidence="2" id="KW-1185">Reference proteome</keyword>
<evidence type="ECO:0000313" key="1">
    <source>
        <dbReference type="EMBL" id="EYC15172.1"/>
    </source>
</evidence>
<accession>A0A016UK09</accession>
<comment type="caution">
    <text evidence="1">The sequence shown here is derived from an EMBL/GenBank/DDBJ whole genome shotgun (WGS) entry which is preliminary data.</text>
</comment>
<dbReference type="EMBL" id="JARK01001373">
    <property type="protein sequence ID" value="EYC15172.1"/>
    <property type="molecule type" value="Genomic_DNA"/>
</dbReference>
<reference evidence="2" key="1">
    <citation type="journal article" date="2015" name="Nat. Genet.">
        <title>The genome and transcriptome of the zoonotic hookworm Ancylostoma ceylanicum identify infection-specific gene families.</title>
        <authorList>
            <person name="Schwarz E.M."/>
            <person name="Hu Y."/>
            <person name="Antoshechkin I."/>
            <person name="Miller M.M."/>
            <person name="Sternberg P.W."/>
            <person name="Aroian R.V."/>
        </authorList>
    </citation>
    <scope>NUCLEOTIDE SEQUENCE</scope>
    <source>
        <strain evidence="2">HY135</strain>
    </source>
</reference>
<organism evidence="1 2">
    <name type="scientific">Ancylostoma ceylanicum</name>
    <dbReference type="NCBI Taxonomy" id="53326"/>
    <lineage>
        <taxon>Eukaryota</taxon>
        <taxon>Metazoa</taxon>
        <taxon>Ecdysozoa</taxon>
        <taxon>Nematoda</taxon>
        <taxon>Chromadorea</taxon>
        <taxon>Rhabditida</taxon>
        <taxon>Rhabditina</taxon>
        <taxon>Rhabditomorpha</taxon>
        <taxon>Strongyloidea</taxon>
        <taxon>Ancylostomatidae</taxon>
        <taxon>Ancylostomatinae</taxon>
        <taxon>Ancylostoma</taxon>
    </lineage>
</organism>
<dbReference type="Proteomes" id="UP000024635">
    <property type="component" value="Unassembled WGS sequence"/>
</dbReference>
<sequence>MSLEERKKEQKLRDEAQVWSPELRKHVDKVGRVQKVFTRMLYYRALPDPNYPTSLPPYSVRLRELGLKSSRYRRVVSDICTAFKILKGKSRLAAHRNGNHRASVSLQSFFARTSRWLNKLPLFLFDFNKTSSFKKALLQLDLLKIIDVCDVN</sequence>
<protein>
    <submittedName>
        <fullName evidence="1">Uncharacterized protein</fullName>
    </submittedName>
</protein>
<proteinExistence type="predicted"/>
<name>A0A016UK09_9BILA</name>
<dbReference type="AlphaFoldDB" id="A0A016UK09"/>
<evidence type="ECO:0000313" key="2">
    <source>
        <dbReference type="Proteomes" id="UP000024635"/>
    </source>
</evidence>